<dbReference type="InterPro" id="IPR036034">
    <property type="entry name" value="PDZ_sf"/>
</dbReference>
<feature type="domain" description="PDZ" evidence="2">
    <location>
        <begin position="1"/>
        <end position="41"/>
    </location>
</feature>
<name>A0A0B6YJP2_9EUPU</name>
<reference evidence="3" key="1">
    <citation type="submission" date="2014-12" db="EMBL/GenBank/DDBJ databases">
        <title>Insight into the proteome of Arion vulgaris.</title>
        <authorList>
            <person name="Aradska J."/>
            <person name="Bulat T."/>
            <person name="Smidak R."/>
            <person name="Sarate P."/>
            <person name="Gangsoo J."/>
            <person name="Sialana F."/>
            <person name="Bilban M."/>
            <person name="Lubec G."/>
        </authorList>
    </citation>
    <scope>NUCLEOTIDE SEQUENCE</scope>
    <source>
        <tissue evidence="3">Skin</tissue>
    </source>
</reference>
<accession>A0A0B6YJP2</accession>
<dbReference type="Pfam" id="PF00595">
    <property type="entry name" value="PDZ"/>
    <property type="match status" value="1"/>
</dbReference>
<feature type="non-terminal residue" evidence="3">
    <location>
        <position position="93"/>
    </location>
</feature>
<organism evidence="3">
    <name type="scientific">Arion vulgaris</name>
    <dbReference type="NCBI Taxonomy" id="1028688"/>
    <lineage>
        <taxon>Eukaryota</taxon>
        <taxon>Metazoa</taxon>
        <taxon>Spiralia</taxon>
        <taxon>Lophotrochozoa</taxon>
        <taxon>Mollusca</taxon>
        <taxon>Gastropoda</taxon>
        <taxon>Heterobranchia</taxon>
        <taxon>Euthyneura</taxon>
        <taxon>Panpulmonata</taxon>
        <taxon>Eupulmonata</taxon>
        <taxon>Stylommatophora</taxon>
        <taxon>Helicina</taxon>
        <taxon>Arionoidea</taxon>
        <taxon>Arionidae</taxon>
        <taxon>Arion</taxon>
    </lineage>
</organism>
<feature type="non-terminal residue" evidence="3">
    <location>
        <position position="1"/>
    </location>
</feature>
<feature type="region of interest" description="Disordered" evidence="1">
    <location>
        <begin position="69"/>
        <end position="93"/>
    </location>
</feature>
<evidence type="ECO:0000256" key="1">
    <source>
        <dbReference type="SAM" id="MobiDB-lite"/>
    </source>
</evidence>
<evidence type="ECO:0000313" key="3">
    <source>
        <dbReference type="EMBL" id="CEK56011.1"/>
    </source>
</evidence>
<dbReference type="PROSITE" id="PS50106">
    <property type="entry name" value="PDZ"/>
    <property type="match status" value="1"/>
</dbReference>
<feature type="compositionally biased region" description="Basic and acidic residues" evidence="1">
    <location>
        <begin position="73"/>
        <end position="87"/>
    </location>
</feature>
<dbReference type="InterPro" id="IPR001478">
    <property type="entry name" value="PDZ"/>
</dbReference>
<dbReference type="EMBL" id="HACG01009146">
    <property type="protein sequence ID" value="CEK56011.1"/>
    <property type="molecule type" value="Transcribed_RNA"/>
</dbReference>
<sequence length="93" mass="10215">EVGDEILEVGEKSFVGLTYDKAIDFLRSSQGSVRLKVRKPNPVTNFITTTTTASPDSTQRKMQLTNFTLGESSTDHVESTEHGDPRTRSISIG</sequence>
<dbReference type="Gene3D" id="2.30.42.10">
    <property type="match status" value="1"/>
</dbReference>
<dbReference type="AlphaFoldDB" id="A0A0B6YJP2"/>
<dbReference type="SUPFAM" id="SSF50156">
    <property type="entry name" value="PDZ domain-like"/>
    <property type="match status" value="1"/>
</dbReference>
<gene>
    <name evidence="3" type="primary">ORF26569</name>
</gene>
<proteinExistence type="predicted"/>
<protein>
    <recommendedName>
        <fullName evidence="2">PDZ domain-containing protein</fullName>
    </recommendedName>
</protein>
<evidence type="ECO:0000259" key="2">
    <source>
        <dbReference type="PROSITE" id="PS50106"/>
    </source>
</evidence>